<feature type="compositionally biased region" description="Low complexity" evidence="1">
    <location>
        <begin position="547"/>
        <end position="556"/>
    </location>
</feature>
<sequence>MASHQHLLQYSNPRSESPAKVFAKLKSKVHREGAYAKDGISTRNEPLGDFKINQGPEFRSPRKPTEKCNLNERKGFSSRDEAKALTISPISSPQKNFGFWNSRGTLVEDLLVSGREHGCTPRKGGFLDSSAVPHPHILVNSKQNHVESTRSRDVDGFYASNKTHMKSVENDQMLRKDQTFEKSPTSVYSPMRNRLRKRKFEPWDFANISSSTKIHNDTQNEPQENRNGCVVMENLVHRPGFSAVQPVINHFPREPIMPPPRSMSTKHCRVLLEMCPPLSPAKMFALMKKRENRAAHQDVRHVNNSMRALFTANEFPQSIDTPQPTVCETVDTATMSDGESTVPGCQSIMDTAESQSAMDPSEDVRVPAVSSQPVLIEDPLILNSPRVSIPKKSEPALQPDCSQLSKISPERVIHLRKWFLRHNQKGLFVEGIHREENIAWNSNIIAERVSHYAVKTITGRVYILVGKMNLHMDSDFPRWFLKKFLTGFPVIWKEVYEKFLSESRFKDARRKNESRGNTAKTKSKDSVNPSVKSQRKNIFKTPDTGPSSSSSATMLSRSGRVIKPPLEYWKGGRVILDAHMNVTIHDCYNTSICNPEDTAAVSVSKLKKFLIPSQNVDKAALAPKRNTKAPSRRRNKVKGNRGEEPSHSPDPSVESLSIPERSTGRQTRSSQRAQHVNAAPDRSNEISSPVKARKQKSATKNMRRHTVPASPLSPDISDMSPEHSAHDSLMVRRTKPSNRVQKKRGEDSPQLQHAEQRRKEVRKRRGEQNQEKNKKISEPTNSKSSTSSKKPKMYKGNMQIPPEQDEDKWTEEELAKLQEAVALYPKHTANYWAKVASSVGTRRAEECLNQLTCQGTSPSPVTKARKGKKKQPEAPKGPDNPVISAGVGTFKRKQQVRHFLGTMSKDNVDDVFSSSYMQNKHLEMPTTYTSNLSDEHDIRDLEPVTPMSAGFPAAKTPQALYITPGMMGSSNRSTDDKYVFQFQKREKNPFNVKQAPSKKSFTTTPSAKRTMKRCGNAGKDTFVVWEMFPGNERVLSDSEAEEDYYFSDNDCT</sequence>
<dbReference type="RefSeq" id="XP_011615860.2">
    <property type="nucleotide sequence ID" value="XM_011617558.2"/>
</dbReference>
<feature type="compositionally biased region" description="Basic residues" evidence="1">
    <location>
        <begin position="625"/>
        <end position="639"/>
    </location>
</feature>
<feature type="compositionally biased region" description="Basic and acidic residues" evidence="1">
    <location>
        <begin position="720"/>
        <end position="730"/>
    </location>
</feature>
<dbReference type="Pfam" id="PF09133">
    <property type="entry name" value="SANTA"/>
    <property type="match status" value="1"/>
</dbReference>
<dbReference type="eggNOG" id="ENOG502QRUS">
    <property type="taxonomic scope" value="Eukaryota"/>
</dbReference>
<dbReference type="FunCoup" id="H2U3H2">
    <property type="interactions" value="801"/>
</dbReference>
<feature type="region of interest" description="Disordered" evidence="1">
    <location>
        <begin position="34"/>
        <end position="66"/>
    </location>
</feature>
<dbReference type="SMART" id="SM00717">
    <property type="entry name" value="SANT"/>
    <property type="match status" value="1"/>
</dbReference>
<evidence type="ECO:0000256" key="1">
    <source>
        <dbReference type="SAM" id="MobiDB-lite"/>
    </source>
</evidence>
<dbReference type="SUPFAM" id="SSF46689">
    <property type="entry name" value="Homeodomain-like"/>
    <property type="match status" value="1"/>
</dbReference>
<name>H2U3H2_TAKRU</name>
<protein>
    <recommendedName>
        <fullName evidence="2">Myb-like domain-containing protein</fullName>
    </recommendedName>
</protein>
<dbReference type="InterPro" id="IPR009057">
    <property type="entry name" value="Homeodomain-like_sf"/>
</dbReference>
<feature type="compositionally biased region" description="Basic residues" evidence="1">
    <location>
        <begin position="732"/>
        <end position="742"/>
    </location>
</feature>
<dbReference type="InterPro" id="IPR039110">
    <property type="entry name" value="KNL2-like"/>
</dbReference>
<feature type="region of interest" description="Disordered" evidence="1">
    <location>
        <begin position="853"/>
        <end position="883"/>
    </location>
</feature>
<feature type="compositionally biased region" description="Basic residues" evidence="1">
    <location>
        <begin position="691"/>
        <end position="706"/>
    </location>
</feature>
<accession>H2U3H2</accession>
<reference evidence="3 4" key="1">
    <citation type="journal article" date="2011" name="Genome Biol. Evol.">
        <title>Integration of the genetic map and genome assembly of fugu facilitates insights into distinct features of genome evolution in teleosts and mammals.</title>
        <authorList>
            <person name="Kai W."/>
            <person name="Kikuchi K."/>
            <person name="Tohari S."/>
            <person name="Chew A.K."/>
            <person name="Tay A."/>
            <person name="Fujiwara A."/>
            <person name="Hosoya S."/>
            <person name="Suetake H."/>
            <person name="Naruse K."/>
            <person name="Brenner S."/>
            <person name="Suzuki Y."/>
            <person name="Venkatesh B."/>
        </authorList>
    </citation>
    <scope>NUCLEOTIDE SEQUENCE [LARGE SCALE GENOMIC DNA]</scope>
</reference>
<evidence type="ECO:0000313" key="4">
    <source>
        <dbReference type="Proteomes" id="UP000005226"/>
    </source>
</evidence>
<evidence type="ECO:0000313" key="3">
    <source>
        <dbReference type="Ensembl" id="ENSTRUP00000031483.3"/>
    </source>
</evidence>
<dbReference type="InterPro" id="IPR001005">
    <property type="entry name" value="SANT/Myb"/>
</dbReference>
<organism evidence="3 4">
    <name type="scientific">Takifugu rubripes</name>
    <name type="common">Japanese pufferfish</name>
    <name type="synonym">Fugu rubripes</name>
    <dbReference type="NCBI Taxonomy" id="31033"/>
    <lineage>
        <taxon>Eukaryota</taxon>
        <taxon>Metazoa</taxon>
        <taxon>Chordata</taxon>
        <taxon>Craniata</taxon>
        <taxon>Vertebrata</taxon>
        <taxon>Euteleostomi</taxon>
        <taxon>Actinopterygii</taxon>
        <taxon>Neopterygii</taxon>
        <taxon>Teleostei</taxon>
        <taxon>Neoteleostei</taxon>
        <taxon>Acanthomorphata</taxon>
        <taxon>Eupercaria</taxon>
        <taxon>Tetraodontiformes</taxon>
        <taxon>Tetradontoidea</taxon>
        <taxon>Tetraodontidae</taxon>
        <taxon>Takifugu</taxon>
    </lineage>
</organism>
<dbReference type="Pfam" id="PF00249">
    <property type="entry name" value="Myb_DNA-binding"/>
    <property type="match status" value="1"/>
</dbReference>
<dbReference type="GO" id="GO:0000775">
    <property type="term" value="C:chromosome, centromeric region"/>
    <property type="evidence" value="ECO:0007669"/>
    <property type="project" value="TreeGrafter"/>
</dbReference>
<feature type="compositionally biased region" description="Basic and acidic residues" evidence="1">
    <location>
        <begin position="766"/>
        <end position="777"/>
    </location>
</feature>
<dbReference type="PANTHER" id="PTHR16124:SF3">
    <property type="entry name" value="MIS18-BINDING PROTEIN 1"/>
    <property type="match status" value="1"/>
</dbReference>
<reference evidence="3" key="3">
    <citation type="submission" date="2025-09" db="UniProtKB">
        <authorList>
            <consortium name="Ensembl"/>
        </authorList>
    </citation>
    <scope>IDENTIFICATION</scope>
</reference>
<dbReference type="CTD" id="55320"/>
<dbReference type="GeneTree" id="ENSGT00390000007395"/>
<feature type="region of interest" description="Disordered" evidence="1">
    <location>
        <begin position="619"/>
        <end position="809"/>
    </location>
</feature>
<dbReference type="Proteomes" id="UP000005226">
    <property type="component" value="Chromosome 2"/>
</dbReference>
<dbReference type="GeneID" id="101079352"/>
<dbReference type="KEGG" id="tru:101079352"/>
<dbReference type="InterPro" id="IPR015216">
    <property type="entry name" value="SANTA"/>
</dbReference>
<dbReference type="OMA" id="MASYHHL"/>
<dbReference type="PROSITE" id="PS50090">
    <property type="entry name" value="MYB_LIKE"/>
    <property type="match status" value="1"/>
</dbReference>
<feature type="region of interest" description="Disordered" evidence="1">
    <location>
        <begin position="510"/>
        <end position="556"/>
    </location>
</feature>
<proteinExistence type="predicted"/>
<feature type="domain" description="Myb-like" evidence="2">
    <location>
        <begin position="801"/>
        <end position="847"/>
    </location>
</feature>
<dbReference type="AlphaFoldDB" id="H2U3H2"/>
<dbReference type="CDD" id="cd00167">
    <property type="entry name" value="SANT"/>
    <property type="match status" value="1"/>
</dbReference>
<dbReference type="HOGENOM" id="CLU_392127_0_0_1"/>
<dbReference type="Gene3D" id="1.10.10.60">
    <property type="entry name" value="Homeodomain-like"/>
    <property type="match status" value="1"/>
</dbReference>
<dbReference type="InParanoid" id="H2U3H2"/>
<dbReference type="OrthoDB" id="118550at2759"/>
<reference evidence="3" key="2">
    <citation type="submission" date="2025-08" db="UniProtKB">
        <authorList>
            <consortium name="Ensembl"/>
        </authorList>
    </citation>
    <scope>IDENTIFICATION</scope>
</reference>
<keyword evidence="4" id="KW-1185">Reference proteome</keyword>
<gene>
    <name evidence="3" type="primary">mis18bp1</name>
</gene>
<feature type="compositionally biased region" description="Polar residues" evidence="1">
    <location>
        <begin position="515"/>
        <end position="532"/>
    </location>
</feature>
<dbReference type="PANTHER" id="PTHR16124">
    <property type="entry name" value="MIS18-BINDING PROTEIN 1"/>
    <property type="match status" value="1"/>
</dbReference>
<evidence type="ECO:0000259" key="2">
    <source>
        <dbReference type="PROSITE" id="PS50090"/>
    </source>
</evidence>
<dbReference type="Ensembl" id="ENSTRUT00000031606.3">
    <property type="protein sequence ID" value="ENSTRUP00000031483.3"/>
    <property type="gene ID" value="ENSTRUG00000012433.3"/>
</dbReference>